<organism evidence="1">
    <name type="scientific">marine sediment metagenome</name>
    <dbReference type="NCBI Taxonomy" id="412755"/>
    <lineage>
        <taxon>unclassified sequences</taxon>
        <taxon>metagenomes</taxon>
        <taxon>ecological metagenomes</taxon>
    </lineage>
</organism>
<comment type="caution">
    <text evidence="1">The sequence shown here is derived from an EMBL/GenBank/DDBJ whole genome shotgun (WGS) entry which is preliminary data.</text>
</comment>
<sequence>KLSAGSDQYWLLNDIPHQRGQFDISATIAEEGVIEIYNLVSNKSLARGNYDAFSPDGITPYATKQLLIDDLKSFFFRSVSGGGGGSVNSVTGDGVGGTATDPVLTFPTSNEVDNDSLIPGASVTLALNELGVSTSDNATAIGVNAGNINTNTTAIGTVAGELVTHEADLTNPHDTSISNLNDVILATPQEGEILAFISGTWQNITSPAFNATTEGVLTDYIDSQNNNTATSNATLPNLTTYLTLINSSVDINSDYRFE</sequence>
<accession>X0WWV8</accession>
<reference evidence="1" key="1">
    <citation type="journal article" date="2014" name="Front. Microbiol.">
        <title>High frequency of phylogenetically diverse reductive dehalogenase-homologous genes in deep subseafloor sedimentary metagenomes.</title>
        <authorList>
            <person name="Kawai M."/>
            <person name="Futagami T."/>
            <person name="Toyoda A."/>
            <person name="Takaki Y."/>
            <person name="Nishi S."/>
            <person name="Hori S."/>
            <person name="Arai W."/>
            <person name="Tsubouchi T."/>
            <person name="Morono Y."/>
            <person name="Uchiyama I."/>
            <person name="Ito T."/>
            <person name="Fujiyama A."/>
            <person name="Inagaki F."/>
            <person name="Takami H."/>
        </authorList>
    </citation>
    <scope>NUCLEOTIDE SEQUENCE</scope>
    <source>
        <strain evidence="1">Expedition CK06-06</strain>
    </source>
</reference>
<dbReference type="AlphaFoldDB" id="X0WWV8"/>
<evidence type="ECO:0000313" key="1">
    <source>
        <dbReference type="EMBL" id="GAG17236.1"/>
    </source>
</evidence>
<feature type="non-terminal residue" evidence="1">
    <location>
        <position position="258"/>
    </location>
</feature>
<feature type="non-terminal residue" evidence="1">
    <location>
        <position position="1"/>
    </location>
</feature>
<protein>
    <submittedName>
        <fullName evidence="1">Uncharacterized protein</fullName>
    </submittedName>
</protein>
<name>X0WWV8_9ZZZZ</name>
<dbReference type="EMBL" id="BARS01035322">
    <property type="protein sequence ID" value="GAG17236.1"/>
    <property type="molecule type" value="Genomic_DNA"/>
</dbReference>
<proteinExistence type="predicted"/>
<gene>
    <name evidence="1" type="ORF">S01H1_54435</name>
</gene>